<accession>C0FQ58</accession>
<reference evidence="4 5" key="2">
    <citation type="submission" date="2009-03" db="EMBL/GenBank/DDBJ databases">
        <title>Draft genome sequence of Roseburia inulinivorans (DSM 16841).</title>
        <authorList>
            <person name="Sudarsanam P."/>
            <person name="Ley R."/>
            <person name="Guruge J."/>
            <person name="Turnbaugh P.J."/>
            <person name="Mahowald M."/>
            <person name="Liep D."/>
            <person name="Gordon J."/>
        </authorList>
    </citation>
    <scope>NUCLEOTIDE SEQUENCE [LARGE SCALE GENOMIC DNA]</scope>
    <source>
        <strain evidence="4 5">DSM 16841</strain>
    </source>
</reference>
<dbReference type="AlphaFoldDB" id="C0FQ58"/>
<dbReference type="SUPFAM" id="SSF46689">
    <property type="entry name" value="Homeodomain-like"/>
    <property type="match status" value="1"/>
</dbReference>
<dbReference type="Gene3D" id="1.10.10.60">
    <property type="entry name" value="Homeodomain-like"/>
    <property type="match status" value="1"/>
</dbReference>
<evidence type="ECO:0000256" key="2">
    <source>
        <dbReference type="ARBA" id="ARBA00023163"/>
    </source>
</evidence>
<dbReference type="EMBL" id="ACFY01000039">
    <property type="protein sequence ID" value="EEG95258.1"/>
    <property type="molecule type" value="Genomic_DNA"/>
</dbReference>
<dbReference type="Proteomes" id="UP000003561">
    <property type="component" value="Unassembled WGS sequence"/>
</dbReference>
<gene>
    <name evidence="4" type="ORF">ROSEINA2194_00862</name>
</gene>
<sequence>MIPILYHSRRHQNNDSHFGFSNPSYFSKQFKTIMGSRPREYRAASHKEISTY</sequence>
<evidence type="ECO:0000313" key="5">
    <source>
        <dbReference type="Proteomes" id="UP000003561"/>
    </source>
</evidence>
<keyword evidence="2" id="KW-0804">Transcription</keyword>
<dbReference type="InterPro" id="IPR018060">
    <property type="entry name" value="HTH_AraC"/>
</dbReference>
<organism evidence="4 5">
    <name type="scientific">Roseburia inulinivorans DSM 16841</name>
    <dbReference type="NCBI Taxonomy" id="622312"/>
    <lineage>
        <taxon>Bacteria</taxon>
        <taxon>Bacillati</taxon>
        <taxon>Bacillota</taxon>
        <taxon>Clostridia</taxon>
        <taxon>Lachnospirales</taxon>
        <taxon>Lachnospiraceae</taxon>
        <taxon>Roseburia</taxon>
    </lineage>
</organism>
<reference evidence="4 5" key="1">
    <citation type="submission" date="2009-02" db="EMBL/GenBank/DDBJ databases">
        <authorList>
            <person name="Fulton L."/>
            <person name="Clifton S."/>
            <person name="Fulton B."/>
            <person name="Xu J."/>
            <person name="Minx P."/>
            <person name="Pepin K.H."/>
            <person name="Johnson M."/>
            <person name="Bhonagiri V."/>
            <person name="Nash W.E."/>
            <person name="Mardis E.R."/>
            <person name="Wilson R.K."/>
        </authorList>
    </citation>
    <scope>NUCLEOTIDE SEQUENCE [LARGE SCALE GENOMIC DNA]</scope>
    <source>
        <strain evidence="4 5">DSM 16841</strain>
    </source>
</reference>
<evidence type="ECO:0000256" key="1">
    <source>
        <dbReference type="ARBA" id="ARBA00023015"/>
    </source>
</evidence>
<feature type="domain" description="HTH araC/xylS-type" evidence="3">
    <location>
        <begin position="19"/>
        <end position="44"/>
    </location>
</feature>
<evidence type="ECO:0000259" key="3">
    <source>
        <dbReference type="PROSITE" id="PS01124"/>
    </source>
</evidence>
<keyword evidence="1" id="KW-0805">Transcription regulation</keyword>
<protein>
    <recommendedName>
        <fullName evidence="3">HTH araC/xylS-type domain-containing protein</fullName>
    </recommendedName>
</protein>
<dbReference type="PROSITE" id="PS01124">
    <property type="entry name" value="HTH_ARAC_FAMILY_2"/>
    <property type="match status" value="1"/>
</dbReference>
<comment type="caution">
    <text evidence="4">The sequence shown here is derived from an EMBL/GenBank/DDBJ whole genome shotgun (WGS) entry which is preliminary data.</text>
</comment>
<dbReference type="GO" id="GO:0003700">
    <property type="term" value="F:DNA-binding transcription factor activity"/>
    <property type="evidence" value="ECO:0007669"/>
    <property type="project" value="InterPro"/>
</dbReference>
<proteinExistence type="predicted"/>
<dbReference type="InterPro" id="IPR009057">
    <property type="entry name" value="Homeodomain-like_sf"/>
</dbReference>
<evidence type="ECO:0000313" key="4">
    <source>
        <dbReference type="EMBL" id="EEG95258.1"/>
    </source>
</evidence>
<name>C0FQ58_9FIRM</name>
<dbReference type="GO" id="GO:0043565">
    <property type="term" value="F:sequence-specific DNA binding"/>
    <property type="evidence" value="ECO:0007669"/>
    <property type="project" value="InterPro"/>
</dbReference>